<feature type="compositionally biased region" description="Polar residues" evidence="2">
    <location>
        <begin position="305"/>
        <end position="314"/>
    </location>
</feature>
<dbReference type="Proteomes" id="UP000193920">
    <property type="component" value="Unassembled WGS sequence"/>
</dbReference>
<keyword evidence="1" id="KW-0175">Coiled coil</keyword>
<name>A0A1Y2AN26_9FUNG</name>
<evidence type="ECO:0000313" key="4">
    <source>
        <dbReference type="Proteomes" id="UP000193920"/>
    </source>
</evidence>
<reference evidence="3 4" key="1">
    <citation type="submission" date="2016-08" db="EMBL/GenBank/DDBJ databases">
        <title>A Parts List for Fungal Cellulosomes Revealed by Comparative Genomics.</title>
        <authorList>
            <consortium name="DOE Joint Genome Institute"/>
            <person name="Haitjema C.H."/>
            <person name="Gilmore S.P."/>
            <person name="Henske J.K."/>
            <person name="Solomon K.V."/>
            <person name="De Groot R."/>
            <person name="Kuo A."/>
            <person name="Mondo S.J."/>
            <person name="Salamov A.A."/>
            <person name="Labutti K."/>
            <person name="Zhao Z."/>
            <person name="Chiniquy J."/>
            <person name="Barry K."/>
            <person name="Brewer H.M."/>
            <person name="Purvine S.O."/>
            <person name="Wright A.T."/>
            <person name="Boxma B."/>
            <person name="Van Alen T."/>
            <person name="Hackstein J.H."/>
            <person name="Baker S.E."/>
            <person name="Grigoriev I.V."/>
            <person name="O'Malley M.A."/>
        </authorList>
    </citation>
    <scope>NUCLEOTIDE SEQUENCE [LARGE SCALE GENOMIC DNA]</scope>
    <source>
        <strain evidence="3 4">G1</strain>
    </source>
</reference>
<organism evidence="3 4">
    <name type="scientific">Neocallimastix californiae</name>
    <dbReference type="NCBI Taxonomy" id="1754190"/>
    <lineage>
        <taxon>Eukaryota</taxon>
        <taxon>Fungi</taxon>
        <taxon>Fungi incertae sedis</taxon>
        <taxon>Chytridiomycota</taxon>
        <taxon>Chytridiomycota incertae sedis</taxon>
        <taxon>Neocallimastigomycetes</taxon>
        <taxon>Neocallimastigales</taxon>
        <taxon>Neocallimastigaceae</taxon>
        <taxon>Neocallimastix</taxon>
    </lineage>
</organism>
<evidence type="ECO:0000256" key="1">
    <source>
        <dbReference type="SAM" id="Coils"/>
    </source>
</evidence>
<evidence type="ECO:0000256" key="2">
    <source>
        <dbReference type="SAM" id="MobiDB-lite"/>
    </source>
</evidence>
<keyword evidence="4" id="KW-1185">Reference proteome</keyword>
<feature type="region of interest" description="Disordered" evidence="2">
    <location>
        <begin position="303"/>
        <end position="325"/>
    </location>
</feature>
<feature type="compositionally biased region" description="Basic and acidic residues" evidence="2">
    <location>
        <begin position="865"/>
        <end position="878"/>
    </location>
</feature>
<gene>
    <name evidence="3" type="ORF">LY90DRAFT_675365</name>
</gene>
<feature type="compositionally biased region" description="Low complexity" evidence="2">
    <location>
        <begin position="315"/>
        <end position="325"/>
    </location>
</feature>
<protein>
    <submittedName>
        <fullName evidence="3">Uncharacterized protein</fullName>
    </submittedName>
</protein>
<accession>A0A1Y2AN26</accession>
<feature type="coiled-coil region" evidence="1">
    <location>
        <begin position="455"/>
        <end position="482"/>
    </location>
</feature>
<evidence type="ECO:0000313" key="3">
    <source>
        <dbReference type="EMBL" id="ORY23973.1"/>
    </source>
</evidence>
<dbReference type="EMBL" id="MCOG01000228">
    <property type="protein sequence ID" value="ORY23973.1"/>
    <property type="molecule type" value="Genomic_DNA"/>
</dbReference>
<sequence length="1363" mass="162629">MEIEQRKIKSKPLKRINYRKIKKNNDGNRSRFDQLDENYFKEYDICIHGNEFKSDRYIRLSESKFNELNIRKPKKKIKKKGEREEYKNYFEFQYPSETIAKIKKNDSIKNFSNQVKSKVYDNFRSIYIPHLNKNIEKNYSNRLSFENRDEYFSTDLLLFKDNEDIFHINEDLFSKEQQNDVLVLEKYNYNITDSKYLENLKSKKKIENDQEEINMSKEKLEEEDKNDNKINVYNTSRRANMKKIANVIEITKNMTRRKSIYTNFDYSDEEYDDTSSNYSSSSENVRLHTNSLDNKDINEIKHESNSSITKPNIRNHTNLLKNNENNNDEVMKSESLVEQNEIDKIKKSSIGESKIDVPIEQDNPDNFNDSLSKSNEANILNNNIFENKELNDFVKEIYHGGPTSSSVVSCTPKEITKEELEIEKENEVLSKYMLPNLQQNDQQRKNCVIDKKRQLKKCKTLLDKKKEEFDGKEEQKKRERDQNIDLSKQNLKMTNVIKNILEKLKHNKNIFKINKDLLKTNLEDKLKDLSIEELNNLYHNELAELKGKIYNIIPQDIRLELLRKGIIKKRIVNVPRMNKLGLNKENIINSFCVEKKNLNSSQIYLELKQMFNDEYNTLKQILKSKKQNSIDLLTDLNMNINTEEKLNSNSYSENNIYHRIYNENKSSNYHRSQNNIHYRYGRFHHHRFHNNIYHSDNNSFNKNKYSIPDELKKKENDIIIKKHKKLKPSSSLRKYRISKLSKVKYNKYKIDKDEVIDNEAKIDTKEKASEYLKYKSNYIIRNTIIDNDKYNRIPTPYSSLDYDLFIACNQHKYVSKIRNMINKKKKNEILFQERRKGKYSILQTNKSFSKQLRNSKSSKKITNNKNDENKNEMKDEEINNQKIKKEVLINQIIKVKRHDNINDKDKYKTRKVITVKPNPSSISIFSKMNTEKGNIQAKDPKKLDSQNRKTKMVSFSDNYEAVTKVKEINTSKRIKNKLLAKGINIEKDEDMIKDMLVDKLPESTDEIEFIRVNDVNENKNESNSEIAKSGTNKKGEIMKEFEKINKSINRASFKYYGIDKNIDFYDYHDLLDNINLVMNKDKFSKEIAIFDETDKFKKMMNNDLIKRYKIKPYTDEVVNMNIINDTINCAFSLMGGSRERKKLVNNEKTVWNQQMDEATELYNKLVGLGVDVDKRIIMNAIVSPKDVLHLNKDTNFIKMLRREVDENHKNKLLAVKKHNEKFSKLSKLNYDNYNDKNNYQFSNDDKNNYKNKNKLYWVSPKWNSVQPKVDCYNQLVYDARLRNMVRYFVKKRRECKKEIKKNYVNENIPFISSFPRHYRTEPDDGFFEVNYFYSDNYIYPHHNYSCLFMDDMALFSCYNNYYF</sequence>
<comment type="caution">
    <text evidence="3">The sequence shown here is derived from an EMBL/GenBank/DDBJ whole genome shotgun (WGS) entry which is preliminary data.</text>
</comment>
<proteinExistence type="predicted"/>
<feature type="region of interest" description="Disordered" evidence="2">
    <location>
        <begin position="849"/>
        <end position="878"/>
    </location>
</feature>
<dbReference type="OrthoDB" id="2161509at2759"/>